<proteinExistence type="predicted"/>
<keyword evidence="3" id="KW-1185">Reference proteome</keyword>
<gene>
    <name evidence="2" type="ORF">PVAND_005390</name>
</gene>
<dbReference type="AlphaFoldDB" id="A0A9J6C0F6"/>
<protein>
    <submittedName>
        <fullName evidence="2">Uncharacterized protein</fullName>
    </submittedName>
</protein>
<sequence>MKTANQKKVRGGYSRGIHTFKRNNGIYINGEPPTINLCDIFEETYKRMHSYFKENEELEAKYISLLNEDKRSIKKWILFSSDVWNFHIEKVKKIESNRNKIEIKNLINIWSSNLNCDLNWNNPNNDQNDLHKLLKEIQKFCIFNATGCIVYHRYVRFNTLINLVKFKTENDCNNIQDVGSSIKQALYLINTNLPSIFMIGNEIRINNKPYLRATQEEKDEIEIPWNDVIVIFEKKNVFIYDQYVSKKLKTEFKEKLEKYDVLLKAMKKEWQKCKRLMTYTKEKNEIKWKVLKQKQIKLKDLTEFEIIIKYKDFFDEKFSEQDEFNEILVKLDEKEKKYINNIKRKETKISKSQIMKIKDVKMQNNILANYNIVNYKNLKKSMILFAQKHYKYYLIYESEMIRISENLIFTEFVLPDIKKGNDHKIKQDGIEQGKFITTFNKTVDGYIYEKLNTEIKQNMIYLREIRGMQRTIEFIKKKTKFSADYEYYFSFGADEYCGCTCKKMFCKLPAIYFLEAIIKFYMEKSNQENEKSLLNFKYKSRNSAMKNKNWINAKEHNRNKKQNKNETNEPVTKKKKLK</sequence>
<evidence type="ECO:0000313" key="3">
    <source>
        <dbReference type="Proteomes" id="UP001107558"/>
    </source>
</evidence>
<reference evidence="2" key="1">
    <citation type="submission" date="2021-03" db="EMBL/GenBank/DDBJ databases">
        <title>Chromosome level genome of the anhydrobiotic midge Polypedilum vanderplanki.</title>
        <authorList>
            <person name="Yoshida Y."/>
            <person name="Kikawada T."/>
            <person name="Gusev O."/>
        </authorList>
    </citation>
    <scope>NUCLEOTIDE SEQUENCE</scope>
    <source>
        <strain evidence="2">NIAS01</strain>
        <tissue evidence="2">Whole body or cell culture</tissue>
    </source>
</reference>
<accession>A0A9J6C0F6</accession>
<evidence type="ECO:0000313" key="2">
    <source>
        <dbReference type="EMBL" id="KAG5675490.1"/>
    </source>
</evidence>
<dbReference type="EMBL" id="JADBJN010000002">
    <property type="protein sequence ID" value="KAG5675490.1"/>
    <property type="molecule type" value="Genomic_DNA"/>
</dbReference>
<organism evidence="2 3">
    <name type="scientific">Polypedilum vanderplanki</name>
    <name type="common">Sleeping chironomid midge</name>
    <dbReference type="NCBI Taxonomy" id="319348"/>
    <lineage>
        <taxon>Eukaryota</taxon>
        <taxon>Metazoa</taxon>
        <taxon>Ecdysozoa</taxon>
        <taxon>Arthropoda</taxon>
        <taxon>Hexapoda</taxon>
        <taxon>Insecta</taxon>
        <taxon>Pterygota</taxon>
        <taxon>Neoptera</taxon>
        <taxon>Endopterygota</taxon>
        <taxon>Diptera</taxon>
        <taxon>Nematocera</taxon>
        <taxon>Chironomoidea</taxon>
        <taxon>Chironomidae</taxon>
        <taxon>Chironominae</taxon>
        <taxon>Polypedilum</taxon>
        <taxon>Polypedilum</taxon>
    </lineage>
</organism>
<feature type="region of interest" description="Disordered" evidence="1">
    <location>
        <begin position="549"/>
        <end position="578"/>
    </location>
</feature>
<dbReference type="Proteomes" id="UP001107558">
    <property type="component" value="Chromosome 2"/>
</dbReference>
<comment type="caution">
    <text evidence="2">The sequence shown here is derived from an EMBL/GenBank/DDBJ whole genome shotgun (WGS) entry which is preliminary data.</text>
</comment>
<name>A0A9J6C0F6_POLVA</name>
<evidence type="ECO:0000256" key="1">
    <source>
        <dbReference type="SAM" id="MobiDB-lite"/>
    </source>
</evidence>